<keyword evidence="3" id="KW-1185">Reference proteome</keyword>
<dbReference type="InterPro" id="IPR011006">
    <property type="entry name" value="CheY-like_superfamily"/>
</dbReference>
<dbReference type="SUPFAM" id="SSF52172">
    <property type="entry name" value="CheY-like"/>
    <property type="match status" value="1"/>
</dbReference>
<dbReference type="AlphaFoldDB" id="A0A9W9PZR4"/>
<dbReference type="EMBL" id="JAPZBO010000003">
    <property type="protein sequence ID" value="KAJ5320900.1"/>
    <property type="molecule type" value="Genomic_DNA"/>
</dbReference>
<evidence type="ECO:0000256" key="1">
    <source>
        <dbReference type="SAM" id="MobiDB-lite"/>
    </source>
</evidence>
<dbReference type="Gene3D" id="3.40.50.2300">
    <property type="match status" value="1"/>
</dbReference>
<sequence>MHISPAEVAPQHSPREKNHDPSPRSAFDGLIAGTVPPINVLIVEDNIINQKLLEAFMKRLNVRWKCVVDGEEAARRLEWLNGIGVLPKTISGCSSVSNTNPYFLPEKEPKHGTS</sequence>
<evidence type="ECO:0000313" key="3">
    <source>
        <dbReference type="Proteomes" id="UP001147746"/>
    </source>
</evidence>
<gene>
    <name evidence="2" type="ORF">N7476_003902</name>
</gene>
<accession>A0A9W9PZR4</accession>
<feature type="region of interest" description="Disordered" evidence="1">
    <location>
        <begin position="1"/>
        <end position="28"/>
    </location>
</feature>
<reference evidence="2" key="2">
    <citation type="journal article" date="2023" name="IMA Fungus">
        <title>Comparative genomic study of the Penicillium genus elucidates a diverse pangenome and 15 lateral gene transfer events.</title>
        <authorList>
            <person name="Petersen C."/>
            <person name="Sorensen T."/>
            <person name="Nielsen M.R."/>
            <person name="Sondergaard T.E."/>
            <person name="Sorensen J.L."/>
            <person name="Fitzpatrick D.A."/>
            <person name="Frisvad J.C."/>
            <person name="Nielsen K.L."/>
        </authorList>
    </citation>
    <scope>NUCLEOTIDE SEQUENCE</scope>
    <source>
        <strain evidence="2">IBT 21472</strain>
    </source>
</reference>
<evidence type="ECO:0008006" key="4">
    <source>
        <dbReference type="Google" id="ProtNLM"/>
    </source>
</evidence>
<dbReference type="Proteomes" id="UP001147746">
    <property type="component" value="Unassembled WGS sequence"/>
</dbReference>
<evidence type="ECO:0000313" key="2">
    <source>
        <dbReference type="EMBL" id="KAJ5320900.1"/>
    </source>
</evidence>
<comment type="caution">
    <text evidence="2">The sequence shown here is derived from an EMBL/GenBank/DDBJ whole genome shotgun (WGS) entry which is preliminary data.</text>
</comment>
<proteinExistence type="predicted"/>
<name>A0A9W9PZR4_9EURO</name>
<organism evidence="2 3">
    <name type="scientific">Penicillium atrosanguineum</name>
    <dbReference type="NCBI Taxonomy" id="1132637"/>
    <lineage>
        <taxon>Eukaryota</taxon>
        <taxon>Fungi</taxon>
        <taxon>Dikarya</taxon>
        <taxon>Ascomycota</taxon>
        <taxon>Pezizomycotina</taxon>
        <taxon>Eurotiomycetes</taxon>
        <taxon>Eurotiomycetidae</taxon>
        <taxon>Eurotiales</taxon>
        <taxon>Aspergillaceae</taxon>
        <taxon>Penicillium</taxon>
    </lineage>
</organism>
<protein>
    <recommendedName>
        <fullName evidence="4">Response regulatory domain-containing protein</fullName>
    </recommendedName>
</protein>
<reference evidence="2" key="1">
    <citation type="submission" date="2022-12" db="EMBL/GenBank/DDBJ databases">
        <authorList>
            <person name="Petersen C."/>
        </authorList>
    </citation>
    <scope>NUCLEOTIDE SEQUENCE</scope>
    <source>
        <strain evidence="2">IBT 21472</strain>
    </source>
</reference>
<feature type="compositionally biased region" description="Basic and acidic residues" evidence="1">
    <location>
        <begin position="13"/>
        <end position="22"/>
    </location>
</feature>